<name>A0A8J6ZT25_DESMC</name>
<dbReference type="Proteomes" id="UP000622533">
    <property type="component" value="Unassembled WGS sequence"/>
</dbReference>
<proteinExistence type="predicted"/>
<dbReference type="InterPro" id="IPR011629">
    <property type="entry name" value="CobW-like_C"/>
</dbReference>
<dbReference type="Pfam" id="PF07683">
    <property type="entry name" value="CobW_C"/>
    <property type="match status" value="1"/>
</dbReference>
<dbReference type="EMBL" id="JADEXS010000652">
    <property type="protein sequence ID" value="MBE9026645.1"/>
    <property type="molecule type" value="Genomic_DNA"/>
</dbReference>
<dbReference type="RefSeq" id="WP_193922473.1">
    <property type="nucleotide sequence ID" value="NZ_JADEXS020000001.1"/>
</dbReference>
<reference evidence="2" key="1">
    <citation type="submission" date="2020-10" db="EMBL/GenBank/DDBJ databases">
        <authorList>
            <person name="Castelo-Branco R."/>
            <person name="Eusebio N."/>
            <person name="Adriana R."/>
            <person name="Vieira A."/>
            <person name="Brugerolle De Fraissinette N."/>
            <person name="Rezende De Castro R."/>
            <person name="Schneider M.P."/>
            <person name="Vasconcelos V."/>
            <person name="Leao P.N."/>
        </authorList>
    </citation>
    <scope>NUCLEOTIDE SEQUENCE</scope>
    <source>
        <strain evidence="2">LEGE 12446</strain>
    </source>
</reference>
<protein>
    <submittedName>
        <fullName evidence="2">GTP-binding protein</fullName>
    </submittedName>
</protein>
<dbReference type="AlphaFoldDB" id="A0A8J6ZT25"/>
<keyword evidence="3" id="KW-1185">Reference proteome</keyword>
<evidence type="ECO:0000313" key="2">
    <source>
        <dbReference type="EMBL" id="MBE9026645.1"/>
    </source>
</evidence>
<sequence>MNVPIITVVAGPAGCGKTTWICQQMQYSASSKNIIYFSPGTGNVPIDQTRLVAEFPEVKVFGDGGELEFFNQLVGAEIAYIELGFYLELGAIQPMLDNLSYQAMSYDKSLRAYAILPPHLKDSEYHTWADKIIIGADVDTSIVQTQIWRAPTIGQVIDEDSLHEFWYEITHGAYGQVTRAKGIFDVADGRSLYADFVAGIPAIDFLELDLPRHLEGRPQRFSGIEILGQSLDESAIKQTLEDCYLSEIAVAQYQQQVKQILIEETIQ</sequence>
<feature type="domain" description="CobW C-terminal" evidence="1">
    <location>
        <begin position="155"/>
        <end position="243"/>
    </location>
</feature>
<evidence type="ECO:0000313" key="3">
    <source>
        <dbReference type="Proteomes" id="UP000622533"/>
    </source>
</evidence>
<gene>
    <name evidence="2" type="ORF">IQ276_30770</name>
</gene>
<organism evidence="2 3">
    <name type="scientific">Desmonostoc muscorum LEGE 12446</name>
    <dbReference type="NCBI Taxonomy" id="1828758"/>
    <lineage>
        <taxon>Bacteria</taxon>
        <taxon>Bacillati</taxon>
        <taxon>Cyanobacteriota</taxon>
        <taxon>Cyanophyceae</taxon>
        <taxon>Nostocales</taxon>
        <taxon>Nostocaceae</taxon>
        <taxon>Desmonostoc</taxon>
    </lineage>
</organism>
<accession>A0A8J6ZT25</accession>
<comment type="caution">
    <text evidence="2">The sequence shown here is derived from an EMBL/GenBank/DDBJ whole genome shotgun (WGS) entry which is preliminary data.</text>
</comment>
<evidence type="ECO:0000259" key="1">
    <source>
        <dbReference type="Pfam" id="PF07683"/>
    </source>
</evidence>